<evidence type="ECO:0000256" key="19">
    <source>
        <dbReference type="ARBA" id="ARBA00022909"/>
    </source>
</evidence>
<evidence type="ECO:0000256" key="6">
    <source>
        <dbReference type="ARBA" id="ARBA00005013"/>
    </source>
</evidence>
<evidence type="ECO:0000256" key="4">
    <source>
        <dbReference type="ARBA" id="ARBA00001946"/>
    </source>
</evidence>
<dbReference type="InterPro" id="IPR006390">
    <property type="entry name" value="DHP_synth_dom"/>
</dbReference>
<comment type="catalytic activity">
    <reaction evidence="1">
        <text>(7,8-dihydropterin-6-yl)methyl diphosphate + 4-aminobenzoate = 7,8-dihydropteroate + diphosphate</text>
        <dbReference type="Rhea" id="RHEA:19949"/>
        <dbReference type="ChEBI" id="CHEBI:17836"/>
        <dbReference type="ChEBI" id="CHEBI:17839"/>
        <dbReference type="ChEBI" id="CHEBI:33019"/>
        <dbReference type="ChEBI" id="CHEBI:72950"/>
        <dbReference type="EC" id="2.5.1.15"/>
    </reaction>
</comment>
<dbReference type="FunFam" id="3.20.20.20:FF:000006">
    <property type="entry name" value="Dihydropteroate synthase"/>
    <property type="match status" value="1"/>
</dbReference>
<dbReference type="PANTHER" id="PTHR20941:SF1">
    <property type="entry name" value="FOLIC ACID SYNTHESIS PROTEIN FOL1"/>
    <property type="match status" value="1"/>
</dbReference>
<dbReference type="GO" id="GO:0005524">
    <property type="term" value="F:ATP binding"/>
    <property type="evidence" value="ECO:0007669"/>
    <property type="project" value="UniProtKB-KW"/>
</dbReference>
<organism evidence="27 28">
    <name type="scientific">Meristemomyces frigidus</name>
    <dbReference type="NCBI Taxonomy" id="1508187"/>
    <lineage>
        <taxon>Eukaryota</taxon>
        <taxon>Fungi</taxon>
        <taxon>Dikarya</taxon>
        <taxon>Ascomycota</taxon>
        <taxon>Pezizomycotina</taxon>
        <taxon>Dothideomycetes</taxon>
        <taxon>Dothideomycetidae</taxon>
        <taxon>Mycosphaerellales</taxon>
        <taxon>Teratosphaeriaceae</taxon>
        <taxon>Meristemomyces</taxon>
    </lineage>
</organism>
<evidence type="ECO:0000256" key="11">
    <source>
        <dbReference type="ARBA" id="ARBA00013043"/>
    </source>
</evidence>
<gene>
    <name evidence="27" type="ORF">LTR62_008847</name>
</gene>
<sequence>MSPSSGGHSFRHLSTTRAALVQASGLLRQFRLSSFGRTSIPNLPNNIFGAGTIFIRASNQASPQDLSRSTLEAIIGGLERCCQFSEPYGLSRFLVVAETLKRSLSHLTDFSIGTDRRPLAEAENGDPLGSGVQYSFILTPAFEQFSRPSVQIRIIRQIANNVRIRHNADYPVIVHLTEFTYVASTEAATMLSGVAREVKIRDDIASLAAAVLDIMREMLPGMTFSQPESVPTLISEALLRALHDHLPGGTLARVSTWTKSPESSQQSFRGDALHSRFTQTAREQASDGPPEVAQKASADMQGSSGSWDSGSRSRKTDGVRGLWLDAGTTSEIPSITAATGCRFVGYSVRWNAHYAAEAAHISNSEIENLTERLATVSPEVGFDFLAALSKSLAAALPQGACVHLMLGHDVKYTPVIRFKTRSNYIVGGTRMSPFFGTWDRFVVDLPVVYIHDITGPDQKVVAIWISVRITAVQSEATKSCANRDVPKQALTSVFAVHDEVRRVLTHVEYDGLNDELAQKVVQTLVDKKLLFHGAMDLLCVKVGIYAQTSTFGRAVWMARLIKEDDVSPGSPIADMALSEVHQHGESQDATQNGSAPVPQNRSDSKQDTDTSIGIAGLTLPAHTDAVGSYKHEQGDLVIALGSNIGNRLESIEAACRAIDRDPDMRITRTSSLYESKPMYVEDQDRFLNGVCQVQTSLEPIEVLNRLQAIEQQLGRVKLIDKGPRNIDLDIVLYGDTAMQTDRLTIPHALFKEREFVLRPLMDLHLEKHPLLGESATVHLKRLGVAAKPSMYPQVPLGPQQTTVTPGLPGRTTRVMSILNVTPDSFSDGGDHNPAEPEAVRAAILSQIASGAAIIDIGGQSSRPNAPDVTAAEELARILPAIAAIKSLPEADNIAISIDTYRSSVARAAINAGAHIINDISAGMLDDEMLPTIAELGCTYIMMHMRGTPATMQSTENLQYPNGLMRTIASELKARLDAAQDAGIRRWRIILDPGLGFSKTVEQNLTILRKLLDLVDSQTLGLRGMPWLVGSSRKGFIGKVVGVDEPKQRAWGTAATVTTAVQHGADIVRVHDVEEMVQVVKMSDAIYRHHNYDDVT</sequence>
<keyword evidence="19" id="KW-0289">Folate biosynthesis</keyword>
<dbReference type="CDD" id="cd00739">
    <property type="entry name" value="DHPS"/>
    <property type="match status" value="1"/>
</dbReference>
<dbReference type="GO" id="GO:0005740">
    <property type="term" value="C:mitochondrial envelope"/>
    <property type="evidence" value="ECO:0007669"/>
    <property type="project" value="TreeGrafter"/>
</dbReference>
<dbReference type="InterPro" id="IPR000550">
    <property type="entry name" value="Hppk"/>
</dbReference>
<evidence type="ECO:0000256" key="13">
    <source>
        <dbReference type="ARBA" id="ARBA00022679"/>
    </source>
</evidence>
<evidence type="ECO:0000256" key="24">
    <source>
        <dbReference type="ARBA" id="ARBA00068111"/>
    </source>
</evidence>
<dbReference type="PROSITE" id="PS00794">
    <property type="entry name" value="HPPK"/>
    <property type="match status" value="1"/>
</dbReference>
<evidence type="ECO:0000256" key="3">
    <source>
        <dbReference type="ARBA" id="ARBA00001353"/>
    </source>
</evidence>
<accession>A0AAN7YCC6</accession>
<protein>
    <recommendedName>
        <fullName evidence="23">Folic acid synthesis protein FOL1</fullName>
        <ecNumber evidence="10">2.5.1.15</ecNumber>
        <ecNumber evidence="12">2.7.6.3</ecNumber>
        <ecNumber evidence="11">4.1.2.25</ecNumber>
    </recommendedName>
    <alternativeName>
        <fullName evidence="24">Folic acid synthesis protein fol1</fullName>
    </alternativeName>
</protein>
<dbReference type="EC" id="4.1.2.25" evidence="11"/>
<keyword evidence="14" id="KW-0479">Metal-binding</keyword>
<evidence type="ECO:0000259" key="26">
    <source>
        <dbReference type="PROSITE" id="PS50972"/>
    </source>
</evidence>
<evidence type="ECO:0000256" key="18">
    <source>
        <dbReference type="ARBA" id="ARBA00022842"/>
    </source>
</evidence>
<evidence type="ECO:0000256" key="14">
    <source>
        <dbReference type="ARBA" id="ARBA00022723"/>
    </source>
</evidence>
<evidence type="ECO:0000256" key="17">
    <source>
        <dbReference type="ARBA" id="ARBA00022840"/>
    </source>
</evidence>
<evidence type="ECO:0000256" key="7">
    <source>
        <dbReference type="ARBA" id="ARBA00005051"/>
    </source>
</evidence>
<evidence type="ECO:0000256" key="15">
    <source>
        <dbReference type="ARBA" id="ARBA00022741"/>
    </source>
</evidence>
<evidence type="ECO:0000256" key="1">
    <source>
        <dbReference type="ARBA" id="ARBA00000012"/>
    </source>
</evidence>
<keyword evidence="13" id="KW-0808">Transferase</keyword>
<name>A0AAN7YCC6_9PEZI</name>
<comment type="pathway">
    <text evidence="6">Cofactor biosynthesis; tetrahydrofolate biosynthesis; 2-amino-4-hydroxy-6-hydroxymethyl-7,8-dihydropteridine diphosphate from 7,8-dihydroneopterin triphosphate: step 3/4.</text>
</comment>
<dbReference type="Gene3D" id="3.20.20.20">
    <property type="entry name" value="Dihydropteroate synthase-like"/>
    <property type="match status" value="1"/>
</dbReference>
<comment type="similarity">
    <text evidence="9">In the C-terminal section; belongs to the DHPS family.</text>
</comment>
<dbReference type="PROSITE" id="PS50972">
    <property type="entry name" value="PTERIN_BINDING"/>
    <property type="match status" value="1"/>
</dbReference>
<dbReference type="SUPFAM" id="SSF55083">
    <property type="entry name" value="6-hydroxymethyl-7,8-dihydropterin pyrophosphokinase, HPPK"/>
    <property type="match status" value="1"/>
</dbReference>
<dbReference type="PANTHER" id="PTHR20941">
    <property type="entry name" value="FOLATE SYNTHESIS PROTEINS"/>
    <property type="match status" value="1"/>
</dbReference>
<dbReference type="GO" id="GO:0046656">
    <property type="term" value="P:folic acid biosynthetic process"/>
    <property type="evidence" value="ECO:0007669"/>
    <property type="project" value="UniProtKB-KW"/>
</dbReference>
<evidence type="ECO:0000256" key="8">
    <source>
        <dbReference type="ARBA" id="ARBA00009640"/>
    </source>
</evidence>
<feature type="compositionally biased region" description="Polar residues" evidence="25">
    <location>
        <begin position="587"/>
        <end position="601"/>
    </location>
</feature>
<comment type="catalytic activity">
    <reaction evidence="3">
        <text>7,8-dihydroneopterin = 6-hydroxymethyl-7,8-dihydropterin + glycolaldehyde</text>
        <dbReference type="Rhea" id="RHEA:10540"/>
        <dbReference type="ChEBI" id="CHEBI:17001"/>
        <dbReference type="ChEBI" id="CHEBI:17071"/>
        <dbReference type="ChEBI" id="CHEBI:44841"/>
        <dbReference type="EC" id="4.1.2.25"/>
    </reaction>
</comment>
<feature type="region of interest" description="Disordered" evidence="25">
    <location>
        <begin position="279"/>
        <end position="315"/>
    </location>
</feature>
<comment type="cofactor">
    <cofactor evidence="4">
        <name>Mg(2+)</name>
        <dbReference type="ChEBI" id="CHEBI:18420"/>
    </cofactor>
</comment>
<keyword evidence="18" id="KW-0460">Magnesium</keyword>
<evidence type="ECO:0000256" key="21">
    <source>
        <dbReference type="ARBA" id="ARBA00058009"/>
    </source>
</evidence>
<dbReference type="GO" id="GO:0004156">
    <property type="term" value="F:dihydropteroate synthase activity"/>
    <property type="evidence" value="ECO:0007669"/>
    <property type="project" value="UniProtKB-EC"/>
</dbReference>
<comment type="pathway">
    <text evidence="5">Cofactor biosynthesis; tetrahydrofolate biosynthesis; 7,8-dihydrofolate from 2-amino-4-hydroxy-6-hydroxymethyl-7,8-dihydropteridine diphosphate and 4-aminobenzoate: step 1/2.</text>
</comment>
<dbReference type="Pfam" id="PF00809">
    <property type="entry name" value="Pterin_bind"/>
    <property type="match status" value="1"/>
</dbReference>
<feature type="domain" description="Pterin-binding" evidence="26">
    <location>
        <begin position="812"/>
        <end position="1080"/>
    </location>
</feature>
<keyword evidence="16" id="KW-0418">Kinase</keyword>
<dbReference type="GO" id="GO:0004150">
    <property type="term" value="F:dihydroneopterin aldolase activity"/>
    <property type="evidence" value="ECO:0007669"/>
    <property type="project" value="UniProtKB-EC"/>
</dbReference>
<dbReference type="PROSITE" id="PS00793">
    <property type="entry name" value="DHPS_2"/>
    <property type="match status" value="1"/>
</dbReference>
<feature type="region of interest" description="Disordered" evidence="25">
    <location>
        <begin position="580"/>
        <end position="610"/>
    </location>
</feature>
<dbReference type="GO" id="GO:0003848">
    <property type="term" value="F:2-amino-4-hydroxy-6-hydroxymethyldihydropteridine diphosphokinase activity"/>
    <property type="evidence" value="ECO:0007669"/>
    <property type="project" value="UniProtKB-EC"/>
</dbReference>
<evidence type="ECO:0000313" key="28">
    <source>
        <dbReference type="Proteomes" id="UP001310890"/>
    </source>
</evidence>
<comment type="catalytic activity">
    <reaction evidence="2">
        <text>6-hydroxymethyl-7,8-dihydropterin + ATP = (7,8-dihydropterin-6-yl)methyl diphosphate + AMP + H(+)</text>
        <dbReference type="Rhea" id="RHEA:11412"/>
        <dbReference type="ChEBI" id="CHEBI:15378"/>
        <dbReference type="ChEBI" id="CHEBI:30616"/>
        <dbReference type="ChEBI" id="CHEBI:44841"/>
        <dbReference type="ChEBI" id="CHEBI:72950"/>
        <dbReference type="ChEBI" id="CHEBI:456215"/>
        <dbReference type="EC" id="2.7.6.3"/>
    </reaction>
</comment>
<evidence type="ECO:0000256" key="23">
    <source>
        <dbReference type="ARBA" id="ARBA00067568"/>
    </source>
</evidence>
<dbReference type="InterPro" id="IPR011005">
    <property type="entry name" value="Dihydropteroate_synth-like_sf"/>
</dbReference>
<comment type="function">
    <text evidence="21">Catalyzes three sequential steps of tetrahydrofolate biosynthesis.</text>
</comment>
<dbReference type="Gene3D" id="3.30.70.560">
    <property type="entry name" value="7,8-Dihydro-6-hydroxymethylpterin-pyrophosphokinase HPPK"/>
    <property type="match status" value="1"/>
</dbReference>
<dbReference type="InterPro" id="IPR035907">
    <property type="entry name" value="Hppk_sf"/>
</dbReference>
<dbReference type="Pfam" id="PF01288">
    <property type="entry name" value="HPPK"/>
    <property type="match status" value="1"/>
</dbReference>
<evidence type="ECO:0000313" key="27">
    <source>
        <dbReference type="EMBL" id="KAK5108012.1"/>
    </source>
</evidence>
<keyword evidence="17" id="KW-0067">ATP-binding</keyword>
<dbReference type="NCBIfam" id="TIGR01498">
    <property type="entry name" value="folK"/>
    <property type="match status" value="1"/>
</dbReference>
<dbReference type="AlphaFoldDB" id="A0AAN7YCC6"/>
<comment type="pathway">
    <text evidence="7">Cofactor biosynthesis; tetrahydrofolate biosynthesis; 2-amino-4-hydroxy-6-hydroxymethyl-7,8-dihydropteridine diphosphate from 7,8-dihydroneopterin triphosphate: step 4/4.</text>
</comment>
<dbReference type="GO" id="GO:0016301">
    <property type="term" value="F:kinase activity"/>
    <property type="evidence" value="ECO:0007669"/>
    <property type="project" value="UniProtKB-KW"/>
</dbReference>
<comment type="caution">
    <text evidence="27">The sequence shown here is derived from an EMBL/GenBank/DDBJ whole genome shotgun (WGS) entry which is preliminary data.</text>
</comment>
<evidence type="ECO:0000256" key="16">
    <source>
        <dbReference type="ARBA" id="ARBA00022777"/>
    </source>
</evidence>
<dbReference type="Proteomes" id="UP001310890">
    <property type="component" value="Unassembled WGS sequence"/>
</dbReference>
<evidence type="ECO:0000256" key="20">
    <source>
        <dbReference type="ARBA" id="ARBA00023268"/>
    </source>
</evidence>
<reference evidence="27" key="1">
    <citation type="submission" date="2023-08" db="EMBL/GenBank/DDBJ databases">
        <title>Black Yeasts Isolated from many extreme environments.</title>
        <authorList>
            <person name="Coleine C."/>
            <person name="Stajich J.E."/>
            <person name="Selbmann L."/>
        </authorList>
    </citation>
    <scope>NUCLEOTIDE SEQUENCE</scope>
    <source>
        <strain evidence="27">CCFEE 5401</strain>
    </source>
</reference>
<dbReference type="CDD" id="cd00483">
    <property type="entry name" value="HPPK"/>
    <property type="match status" value="1"/>
</dbReference>
<dbReference type="EMBL" id="JAVRRL010000098">
    <property type="protein sequence ID" value="KAK5108012.1"/>
    <property type="molecule type" value="Genomic_DNA"/>
</dbReference>
<evidence type="ECO:0000256" key="9">
    <source>
        <dbReference type="ARBA" id="ARBA00009951"/>
    </source>
</evidence>
<comment type="similarity">
    <text evidence="22">In the central section; belongs to the HPPK family.</text>
</comment>
<dbReference type="InterPro" id="IPR045031">
    <property type="entry name" value="DHP_synth-like"/>
</dbReference>
<evidence type="ECO:0000256" key="25">
    <source>
        <dbReference type="SAM" id="MobiDB-lite"/>
    </source>
</evidence>
<evidence type="ECO:0000256" key="2">
    <source>
        <dbReference type="ARBA" id="ARBA00000198"/>
    </source>
</evidence>
<evidence type="ECO:0000256" key="12">
    <source>
        <dbReference type="ARBA" id="ARBA00013253"/>
    </source>
</evidence>
<dbReference type="EC" id="2.5.1.15" evidence="10"/>
<keyword evidence="15" id="KW-0547">Nucleotide-binding</keyword>
<dbReference type="NCBIfam" id="TIGR01496">
    <property type="entry name" value="DHPS"/>
    <property type="match status" value="1"/>
</dbReference>
<dbReference type="InterPro" id="IPR000489">
    <property type="entry name" value="Pterin-binding_dom"/>
</dbReference>
<keyword evidence="20" id="KW-0511">Multifunctional enzyme</keyword>
<comment type="similarity">
    <text evidence="8">In the N-terminal section; belongs to the DHNA family.</text>
</comment>
<dbReference type="EC" id="2.7.6.3" evidence="12"/>
<dbReference type="SUPFAM" id="SSF51717">
    <property type="entry name" value="Dihydropteroate synthetase-like"/>
    <property type="match status" value="1"/>
</dbReference>
<dbReference type="GO" id="GO:0046872">
    <property type="term" value="F:metal ion binding"/>
    <property type="evidence" value="ECO:0007669"/>
    <property type="project" value="UniProtKB-KW"/>
</dbReference>
<evidence type="ECO:0000256" key="22">
    <source>
        <dbReference type="ARBA" id="ARBA00061548"/>
    </source>
</evidence>
<proteinExistence type="inferred from homology"/>
<dbReference type="GO" id="GO:0046654">
    <property type="term" value="P:tetrahydrofolate biosynthetic process"/>
    <property type="evidence" value="ECO:0007669"/>
    <property type="project" value="TreeGrafter"/>
</dbReference>
<evidence type="ECO:0000256" key="10">
    <source>
        <dbReference type="ARBA" id="ARBA00012458"/>
    </source>
</evidence>
<evidence type="ECO:0000256" key="5">
    <source>
        <dbReference type="ARBA" id="ARBA00004763"/>
    </source>
</evidence>